<feature type="compositionally biased region" description="Basic and acidic residues" evidence="1">
    <location>
        <begin position="36"/>
        <end position="46"/>
    </location>
</feature>
<comment type="caution">
    <text evidence="2">The sequence shown here is derived from an EMBL/GenBank/DDBJ whole genome shotgun (WGS) entry which is preliminary data.</text>
</comment>
<dbReference type="EMBL" id="SRPW01000975">
    <property type="protein sequence ID" value="KAG6009920.1"/>
    <property type="molecule type" value="Genomic_DNA"/>
</dbReference>
<sequence length="68" mass="7059">MSVSMMAVPGQGLQMDSLVGVLPGICRRSMGVHSKAKQDHGGEHDGSPASIRKQASRKYPALGGGNPE</sequence>
<evidence type="ECO:0000313" key="2">
    <source>
        <dbReference type="EMBL" id="KAG6009920.1"/>
    </source>
</evidence>
<dbReference type="Proteomes" id="UP000748025">
    <property type="component" value="Unassembled WGS sequence"/>
</dbReference>
<dbReference type="AlphaFoldDB" id="A0A9P7SY39"/>
<reference evidence="2" key="1">
    <citation type="journal article" date="2020" name="bioRxiv">
        <title>Whole genome comparisons of ergot fungi reveals the divergence and evolution of species within the genus Claviceps are the result of varying mechanisms driving genome evolution and host range expansion.</title>
        <authorList>
            <person name="Wyka S.A."/>
            <person name="Mondo S.J."/>
            <person name="Liu M."/>
            <person name="Dettman J."/>
            <person name="Nalam V."/>
            <person name="Broders K.D."/>
        </authorList>
    </citation>
    <scope>NUCLEOTIDE SEQUENCE</scope>
    <source>
        <strain evidence="2">CCC 602</strain>
    </source>
</reference>
<feature type="region of interest" description="Disordered" evidence="1">
    <location>
        <begin position="30"/>
        <end position="68"/>
    </location>
</feature>
<organism evidence="2 3">
    <name type="scientific">Claviceps pusilla</name>
    <dbReference type="NCBI Taxonomy" id="123648"/>
    <lineage>
        <taxon>Eukaryota</taxon>
        <taxon>Fungi</taxon>
        <taxon>Dikarya</taxon>
        <taxon>Ascomycota</taxon>
        <taxon>Pezizomycotina</taxon>
        <taxon>Sordariomycetes</taxon>
        <taxon>Hypocreomycetidae</taxon>
        <taxon>Hypocreales</taxon>
        <taxon>Clavicipitaceae</taxon>
        <taxon>Claviceps</taxon>
    </lineage>
</organism>
<evidence type="ECO:0000313" key="3">
    <source>
        <dbReference type="Proteomes" id="UP000748025"/>
    </source>
</evidence>
<gene>
    <name evidence="2" type="ORF">E4U43_008653</name>
</gene>
<protein>
    <submittedName>
        <fullName evidence="2">Uncharacterized protein</fullName>
    </submittedName>
</protein>
<accession>A0A9P7SY39</accession>
<keyword evidence="3" id="KW-1185">Reference proteome</keyword>
<proteinExistence type="predicted"/>
<evidence type="ECO:0000256" key="1">
    <source>
        <dbReference type="SAM" id="MobiDB-lite"/>
    </source>
</evidence>
<name>A0A9P7SY39_9HYPO</name>